<name>A0A938WX67_9BIFI</name>
<dbReference type="EMBL" id="JACLYU010000003">
    <property type="protein sequence ID" value="MBM6699253.1"/>
    <property type="molecule type" value="Genomic_DNA"/>
</dbReference>
<dbReference type="Proteomes" id="UP000718821">
    <property type="component" value="Unassembled WGS sequence"/>
</dbReference>
<proteinExistence type="predicted"/>
<gene>
    <name evidence="1" type="ORF">H7U32_02705</name>
</gene>
<protein>
    <recommendedName>
        <fullName evidence="3">Nif11 domain-containing protein</fullName>
    </recommendedName>
</protein>
<keyword evidence="2" id="KW-1185">Reference proteome</keyword>
<comment type="caution">
    <text evidence="1">The sequence shown here is derived from an EMBL/GenBank/DDBJ whole genome shotgun (WGS) entry which is preliminary data.</text>
</comment>
<sequence length="68" mass="7326">MTDTTEIVKELAAAGTVQEVMAVAEKAGHPLDFEQADQFFGRIEQAKSDVAEIDGDSVAKVAKEFLDI</sequence>
<evidence type="ECO:0000313" key="2">
    <source>
        <dbReference type="Proteomes" id="UP000718821"/>
    </source>
</evidence>
<dbReference type="AlphaFoldDB" id="A0A938WX67"/>
<evidence type="ECO:0008006" key="3">
    <source>
        <dbReference type="Google" id="ProtNLM"/>
    </source>
</evidence>
<evidence type="ECO:0000313" key="1">
    <source>
        <dbReference type="EMBL" id="MBM6699253.1"/>
    </source>
</evidence>
<organism evidence="1 2">
    <name type="scientific">Bifidobacterium pullorum subsp. saeculare</name>
    <dbReference type="NCBI Taxonomy" id="78257"/>
    <lineage>
        <taxon>Bacteria</taxon>
        <taxon>Bacillati</taxon>
        <taxon>Actinomycetota</taxon>
        <taxon>Actinomycetes</taxon>
        <taxon>Bifidobacteriales</taxon>
        <taxon>Bifidobacteriaceae</taxon>
        <taxon>Bifidobacterium</taxon>
    </lineage>
</organism>
<reference evidence="1" key="2">
    <citation type="journal article" date="2021" name="Sci. Rep.">
        <title>The distribution of antibiotic resistance genes in chicken gut microbiota commensals.</title>
        <authorList>
            <person name="Juricova H."/>
            <person name="Matiasovicova J."/>
            <person name="Kubasova T."/>
            <person name="Cejkova D."/>
            <person name="Rychlik I."/>
        </authorList>
    </citation>
    <scope>NUCLEOTIDE SEQUENCE</scope>
    <source>
        <strain evidence="1">An836</strain>
    </source>
</reference>
<dbReference type="RefSeq" id="WP_204467852.1">
    <property type="nucleotide sequence ID" value="NZ_JACLYU010000003.1"/>
</dbReference>
<accession>A0A938WX67</accession>
<reference evidence="1" key="1">
    <citation type="submission" date="2020-08" db="EMBL/GenBank/DDBJ databases">
        <authorList>
            <person name="Cejkova D."/>
            <person name="Kubasova T."/>
            <person name="Jahodarova E."/>
            <person name="Rychlik I."/>
        </authorList>
    </citation>
    <scope>NUCLEOTIDE SEQUENCE</scope>
    <source>
        <strain evidence="1">An836</strain>
    </source>
</reference>